<dbReference type="InterPro" id="IPR050194">
    <property type="entry name" value="Glycosyltransferase_grp1"/>
</dbReference>
<dbReference type="PANTHER" id="PTHR45947:SF3">
    <property type="entry name" value="SULFOQUINOVOSYL TRANSFERASE SQD2"/>
    <property type="match status" value="1"/>
</dbReference>
<comment type="caution">
    <text evidence="3">The sequence shown here is derived from an EMBL/GenBank/DDBJ whole genome shotgun (WGS) entry which is preliminary data.</text>
</comment>
<reference evidence="3 4" key="1">
    <citation type="journal article" date="2016" name="Nat. Commun.">
        <title>Thousands of microbial genomes shed light on interconnected biogeochemical processes in an aquifer system.</title>
        <authorList>
            <person name="Anantharaman K."/>
            <person name="Brown C.T."/>
            <person name="Hug L.A."/>
            <person name="Sharon I."/>
            <person name="Castelle C.J."/>
            <person name="Probst A.J."/>
            <person name="Thomas B.C."/>
            <person name="Singh A."/>
            <person name="Wilkins M.J."/>
            <person name="Karaoz U."/>
            <person name="Brodie E.L."/>
            <person name="Williams K.H."/>
            <person name="Hubbard S.S."/>
            <person name="Banfield J.F."/>
        </authorList>
    </citation>
    <scope>NUCLEOTIDE SEQUENCE [LARGE SCALE GENOMIC DNA]</scope>
</reference>
<sequence length="397" mass="44790">MLAPKNKLNIAMVCDPIGNSKAGVVVSTLRFGKLLKERGHHVIFIGARSKDHREHSDYNDIKTYRYRSIPLPKSGGWTMAFPRVNEIKKVLQEEKIDVVHIILPMMGGLVAILAARSLGIKIVAHSHSQPENIFAEMPGFIRPMLYALWNKYLAWIYNKAEYIIYPSEMARKLLEKLNKKEKKTAVISNGINTAEFKPSAIGDFYNRFKIPDNSTKLLFVGRLFPEKSIDTLIKAIPYIRQKHVDTHVMIVGAGHLRAKLEKLARELEVIQHVTFLGLVSDEDKVLAYNACDIFVLPSIAELEGMVVLEAMACGKPIIIADAEMSASRYFVDGNGFLFKKYNYKDLAEQALKLILDADLRKKLGEVSLANSKNYDIHQSVAKLEEVYYSALKNEVSP</sequence>
<feature type="domain" description="Glycosyl transferase family 1" evidence="1">
    <location>
        <begin position="208"/>
        <end position="365"/>
    </location>
</feature>
<dbReference type="InterPro" id="IPR001296">
    <property type="entry name" value="Glyco_trans_1"/>
</dbReference>
<dbReference type="STRING" id="1801780.A2917_02240"/>
<accession>A0A1F6XMP6</accession>
<feature type="domain" description="Glycosyltransferase subfamily 4-like N-terminal" evidence="2">
    <location>
        <begin position="23"/>
        <end position="194"/>
    </location>
</feature>
<dbReference type="SUPFAM" id="SSF53756">
    <property type="entry name" value="UDP-Glycosyltransferase/glycogen phosphorylase"/>
    <property type="match status" value="1"/>
</dbReference>
<gene>
    <name evidence="3" type="ORF">A2917_02240</name>
</gene>
<dbReference type="GO" id="GO:0016757">
    <property type="term" value="F:glycosyltransferase activity"/>
    <property type="evidence" value="ECO:0007669"/>
    <property type="project" value="InterPro"/>
</dbReference>
<evidence type="ECO:0000259" key="2">
    <source>
        <dbReference type="Pfam" id="PF13439"/>
    </source>
</evidence>
<dbReference type="PANTHER" id="PTHR45947">
    <property type="entry name" value="SULFOQUINOVOSYL TRANSFERASE SQD2"/>
    <property type="match status" value="1"/>
</dbReference>
<dbReference type="InterPro" id="IPR028098">
    <property type="entry name" value="Glyco_trans_4-like_N"/>
</dbReference>
<evidence type="ECO:0000313" key="4">
    <source>
        <dbReference type="Proteomes" id="UP000178104"/>
    </source>
</evidence>
<evidence type="ECO:0000313" key="3">
    <source>
        <dbReference type="EMBL" id="OGI95363.1"/>
    </source>
</evidence>
<protein>
    <recommendedName>
        <fullName evidence="5">Glycosyltransferase subfamily 4-like N-terminal domain-containing protein</fullName>
    </recommendedName>
</protein>
<dbReference type="Pfam" id="PF00534">
    <property type="entry name" value="Glycos_transf_1"/>
    <property type="match status" value="1"/>
</dbReference>
<organism evidence="3 4">
    <name type="scientific">Candidatus Nomurabacteria bacterium RIFCSPLOWO2_01_FULL_42_17</name>
    <dbReference type="NCBI Taxonomy" id="1801780"/>
    <lineage>
        <taxon>Bacteria</taxon>
        <taxon>Candidatus Nomuraibacteriota</taxon>
    </lineage>
</organism>
<dbReference type="EMBL" id="MFVE01000005">
    <property type="protein sequence ID" value="OGI95363.1"/>
    <property type="molecule type" value="Genomic_DNA"/>
</dbReference>
<evidence type="ECO:0000259" key="1">
    <source>
        <dbReference type="Pfam" id="PF00534"/>
    </source>
</evidence>
<dbReference type="AlphaFoldDB" id="A0A1F6XMP6"/>
<dbReference type="Proteomes" id="UP000178104">
    <property type="component" value="Unassembled WGS sequence"/>
</dbReference>
<dbReference type="Pfam" id="PF13439">
    <property type="entry name" value="Glyco_transf_4"/>
    <property type="match status" value="1"/>
</dbReference>
<evidence type="ECO:0008006" key="5">
    <source>
        <dbReference type="Google" id="ProtNLM"/>
    </source>
</evidence>
<name>A0A1F6XMP6_9BACT</name>
<dbReference type="Gene3D" id="3.40.50.2000">
    <property type="entry name" value="Glycogen Phosphorylase B"/>
    <property type="match status" value="2"/>
</dbReference>
<proteinExistence type="predicted"/>